<dbReference type="GO" id="GO:0010468">
    <property type="term" value="P:regulation of gene expression"/>
    <property type="evidence" value="ECO:0007669"/>
    <property type="project" value="InterPro"/>
</dbReference>
<proteinExistence type="predicted"/>
<dbReference type="EMBL" id="JAAMPC010000002">
    <property type="protein sequence ID" value="KAG2325414.1"/>
    <property type="molecule type" value="Genomic_DNA"/>
</dbReference>
<reference evidence="2 3" key="1">
    <citation type="submission" date="2020-02" db="EMBL/GenBank/DDBJ databases">
        <authorList>
            <person name="Ma Q."/>
            <person name="Huang Y."/>
            <person name="Song X."/>
            <person name="Pei D."/>
        </authorList>
    </citation>
    <scope>NUCLEOTIDE SEQUENCE [LARGE SCALE GENOMIC DNA]</scope>
    <source>
        <strain evidence="2">Sxm20200214</strain>
        <tissue evidence="2">Leaf</tissue>
    </source>
</reference>
<dbReference type="Proteomes" id="UP000886595">
    <property type="component" value="Unassembled WGS sequence"/>
</dbReference>
<evidence type="ECO:0000259" key="1">
    <source>
        <dbReference type="Pfam" id="PF01936"/>
    </source>
</evidence>
<dbReference type="InterPro" id="IPR021139">
    <property type="entry name" value="NYN"/>
</dbReference>
<name>A0A8X7W9A6_BRACI</name>
<accession>A0A8X7W9A6</accession>
<evidence type="ECO:0000313" key="2">
    <source>
        <dbReference type="EMBL" id="KAG2325414.1"/>
    </source>
</evidence>
<dbReference type="AlphaFoldDB" id="A0A8X7W9A6"/>
<gene>
    <name evidence="2" type="ORF">Bca52824_008142</name>
</gene>
<dbReference type="OrthoDB" id="1112870at2759"/>
<dbReference type="GO" id="GO:0004540">
    <property type="term" value="F:RNA nuclease activity"/>
    <property type="evidence" value="ECO:0007669"/>
    <property type="project" value="InterPro"/>
</dbReference>
<sequence>MILSHFLCRAVEYRKRHSLSTCQSWKRIPLLQHLWDTLSTGGQALRRRLKFAAADDNDDDHTSLAKVDYTSIGMPRSHSYEFSDYYFDMGETIVFWDLSGCPVPEGLHVHNAVSNIEYSLRATGCRNLMSRSFFAYCDVSKIHEVLGNIYFPYPMRHAATEENRRKKIFVDFMCMAVGHLDSLNLLLIMEDISGRQEFLHAFSHILKRYQRGYLVQSKQYGFAKQYQRGYLVQSGCTPEKIPAVRHFSEKVSRSWSM</sequence>
<dbReference type="PANTHER" id="PTHR14379:SF28">
    <property type="entry name" value="EMB|CAB71865.1-RELATED"/>
    <property type="match status" value="1"/>
</dbReference>
<dbReference type="Pfam" id="PF01936">
    <property type="entry name" value="NYN"/>
    <property type="match status" value="1"/>
</dbReference>
<comment type="caution">
    <text evidence="2">The sequence shown here is derived from an EMBL/GenBank/DDBJ whole genome shotgun (WGS) entry which is preliminary data.</text>
</comment>
<organism evidence="2 3">
    <name type="scientific">Brassica carinata</name>
    <name type="common">Ethiopian mustard</name>
    <name type="synonym">Abyssinian cabbage</name>
    <dbReference type="NCBI Taxonomy" id="52824"/>
    <lineage>
        <taxon>Eukaryota</taxon>
        <taxon>Viridiplantae</taxon>
        <taxon>Streptophyta</taxon>
        <taxon>Embryophyta</taxon>
        <taxon>Tracheophyta</taxon>
        <taxon>Spermatophyta</taxon>
        <taxon>Magnoliopsida</taxon>
        <taxon>eudicotyledons</taxon>
        <taxon>Gunneridae</taxon>
        <taxon>Pentapetalae</taxon>
        <taxon>rosids</taxon>
        <taxon>malvids</taxon>
        <taxon>Brassicales</taxon>
        <taxon>Brassicaceae</taxon>
        <taxon>Brassiceae</taxon>
        <taxon>Brassica</taxon>
    </lineage>
</organism>
<feature type="domain" description="NYN" evidence="1">
    <location>
        <begin position="92"/>
        <end position="205"/>
    </location>
</feature>
<dbReference type="GO" id="GO:0005777">
    <property type="term" value="C:peroxisome"/>
    <property type="evidence" value="ECO:0007669"/>
    <property type="project" value="InterPro"/>
</dbReference>
<keyword evidence="3" id="KW-1185">Reference proteome</keyword>
<dbReference type="InterPro" id="IPR024768">
    <property type="entry name" value="Marf1"/>
</dbReference>
<protein>
    <recommendedName>
        <fullName evidence="1">NYN domain-containing protein</fullName>
    </recommendedName>
</protein>
<evidence type="ECO:0000313" key="3">
    <source>
        <dbReference type="Proteomes" id="UP000886595"/>
    </source>
</evidence>
<dbReference type="PANTHER" id="PTHR14379">
    <property type="entry name" value="LIMKAIN B LKAP"/>
    <property type="match status" value="1"/>
</dbReference>